<protein>
    <submittedName>
        <fullName evidence="7">Cellulase family glycosylhydrolase</fullName>
    </submittedName>
</protein>
<dbReference type="EMBL" id="JBHSFZ010000025">
    <property type="protein sequence ID" value="MFC4594974.1"/>
    <property type="molecule type" value="Genomic_DNA"/>
</dbReference>
<organism evidence="7 8">
    <name type="scientific">Sphingobium tyrosinilyticum</name>
    <dbReference type="NCBI Taxonomy" id="2715436"/>
    <lineage>
        <taxon>Bacteria</taxon>
        <taxon>Pseudomonadati</taxon>
        <taxon>Pseudomonadota</taxon>
        <taxon>Alphaproteobacteria</taxon>
        <taxon>Sphingomonadales</taxon>
        <taxon>Sphingomonadaceae</taxon>
        <taxon>Sphingobium</taxon>
    </lineage>
</organism>
<feature type="chain" id="PRO_5045927591" evidence="4">
    <location>
        <begin position="30"/>
        <end position="652"/>
    </location>
</feature>
<dbReference type="InterPro" id="IPR001547">
    <property type="entry name" value="Glyco_hydro_5"/>
</dbReference>
<evidence type="ECO:0000313" key="8">
    <source>
        <dbReference type="Proteomes" id="UP001595957"/>
    </source>
</evidence>
<keyword evidence="4" id="KW-0732">Signal</keyword>
<evidence type="ECO:0000256" key="2">
    <source>
        <dbReference type="ARBA" id="ARBA00022801"/>
    </source>
</evidence>
<dbReference type="SUPFAM" id="SSF51445">
    <property type="entry name" value="(Trans)glycosidases"/>
    <property type="match status" value="1"/>
</dbReference>
<dbReference type="RefSeq" id="WP_380805043.1">
    <property type="nucleotide sequence ID" value="NZ_JBHSFZ010000025.1"/>
</dbReference>
<keyword evidence="8" id="KW-1185">Reference proteome</keyword>
<dbReference type="InterPro" id="IPR052066">
    <property type="entry name" value="Glycosphingolipid_Hydrolases"/>
</dbReference>
<feature type="domain" description="Glycoside hydrolase family 5" evidence="5">
    <location>
        <begin position="71"/>
        <end position="357"/>
    </location>
</feature>
<evidence type="ECO:0000313" key="7">
    <source>
        <dbReference type="EMBL" id="MFC4594974.1"/>
    </source>
</evidence>
<dbReference type="Proteomes" id="UP001595957">
    <property type="component" value="Unassembled WGS sequence"/>
</dbReference>
<dbReference type="Gene3D" id="3.20.20.80">
    <property type="entry name" value="Glycosidases"/>
    <property type="match status" value="1"/>
</dbReference>
<dbReference type="Pfam" id="PF18564">
    <property type="entry name" value="Glyco_hydro_5_C"/>
    <property type="match status" value="1"/>
</dbReference>
<evidence type="ECO:0000256" key="1">
    <source>
        <dbReference type="ARBA" id="ARBA00005641"/>
    </source>
</evidence>
<comment type="caution">
    <text evidence="7">The sequence shown here is derived from an EMBL/GenBank/DDBJ whole genome shotgun (WGS) entry which is preliminary data.</text>
</comment>
<dbReference type="InterPro" id="IPR017853">
    <property type="entry name" value="GH"/>
</dbReference>
<dbReference type="PANTHER" id="PTHR31308:SF3">
    <property type="entry name" value="ENDOGLYCOCERAMIDASE"/>
    <property type="match status" value="1"/>
</dbReference>
<name>A0ABV9F4X3_9SPHN</name>
<evidence type="ECO:0000259" key="5">
    <source>
        <dbReference type="Pfam" id="PF00150"/>
    </source>
</evidence>
<dbReference type="Pfam" id="PF00150">
    <property type="entry name" value="Cellulase"/>
    <property type="match status" value="1"/>
</dbReference>
<feature type="signal peptide" evidence="4">
    <location>
        <begin position="1"/>
        <end position="29"/>
    </location>
</feature>
<evidence type="ECO:0000256" key="3">
    <source>
        <dbReference type="ARBA" id="ARBA00023295"/>
    </source>
</evidence>
<gene>
    <name evidence="7" type="ORF">ACFO3E_12325</name>
</gene>
<reference evidence="8" key="1">
    <citation type="journal article" date="2019" name="Int. J. Syst. Evol. Microbiol.">
        <title>The Global Catalogue of Microorganisms (GCM) 10K type strain sequencing project: providing services to taxonomists for standard genome sequencing and annotation.</title>
        <authorList>
            <consortium name="The Broad Institute Genomics Platform"/>
            <consortium name="The Broad Institute Genome Sequencing Center for Infectious Disease"/>
            <person name="Wu L."/>
            <person name="Ma J."/>
        </authorList>
    </citation>
    <scope>NUCLEOTIDE SEQUENCE [LARGE SCALE GENOMIC DNA]</scope>
    <source>
        <strain evidence="8">NBRC 103632</strain>
    </source>
</reference>
<keyword evidence="3" id="KW-0326">Glycosidase</keyword>
<dbReference type="InterPro" id="IPR041036">
    <property type="entry name" value="GH5_C"/>
</dbReference>
<dbReference type="InterPro" id="IPR013780">
    <property type="entry name" value="Glyco_hydro_b"/>
</dbReference>
<dbReference type="PANTHER" id="PTHR31308">
    <property type="match status" value="1"/>
</dbReference>
<accession>A0ABV9F4X3</accession>
<feature type="domain" description="Glycoside hydrolase family 5 C-terminal" evidence="6">
    <location>
        <begin position="384"/>
        <end position="470"/>
    </location>
</feature>
<sequence length="652" mass="70868">MGVKILRMKAAVSFSCVTLAVGLSAPAPAKTADMRIEQRGRWFVDQSGRVITFHGGNVTLPEFDKPQQPRWTAETSVRMAEQGFNGVRLVIFFSRVMPQPGQIDQSYLNRIAKAVAAYKAAGIHTLIDFHQDQYSEKVGVRGMPDWAVFSDGYSRMPGVEFPIGYFKDPAVQRSFDNFWKNHPVPGMGKGVQDLYVEGLAAVARRFRDEPAVMGIDIFNEPATGSRCAEPDPAKANCPELEQQLLKPFYEKAAQAISRAAPRMIIFVEPFMLQGALGTPINTPIAGPSGRRALSFHNYGPVKATRDRVNDGALAHVIRSDAAIINTEWGFSNDPAEIVGQAADFDARHISWLAWTRGSFEALVDPKLPNVGNGNRVALLRAYARPFAEATAGTPVMMSFDPDKAVLTYRYRTQLGNGRRAAGGETEIRIPAIHYPNGYKVAVVGGKVRSAAGAPLLRVRNDANAQNVIVTVSRVGVLPPLPPSEGEPDRKDAGLRTLPPIPAGPLTRRSLIGHIVVTPGGRALLDREVPGMLQGLSHVSGWERMTFADIQRFASGTLTEEKLRQIEADLATLHVTPGPVQQAGRLSIDSMTSDLIADPRARAILDREAPGLTASGKQGLFPQTRLRNLQPELPGILTPSVLARIEQALAALK</sequence>
<comment type="similarity">
    <text evidence="1">Belongs to the glycosyl hydrolase 5 (cellulase A) family.</text>
</comment>
<keyword evidence="2" id="KW-0378">Hydrolase</keyword>
<proteinExistence type="inferred from homology"/>
<evidence type="ECO:0000259" key="6">
    <source>
        <dbReference type="Pfam" id="PF18564"/>
    </source>
</evidence>
<dbReference type="Gene3D" id="2.60.40.1180">
    <property type="entry name" value="Golgi alpha-mannosidase II"/>
    <property type="match status" value="1"/>
</dbReference>
<evidence type="ECO:0000256" key="4">
    <source>
        <dbReference type="SAM" id="SignalP"/>
    </source>
</evidence>